<comment type="caution">
    <text evidence="1">The sequence shown here is derived from an EMBL/GenBank/DDBJ whole genome shotgun (WGS) entry which is preliminary data.</text>
</comment>
<evidence type="ECO:0000313" key="2">
    <source>
        <dbReference type="Proteomes" id="UP000746471"/>
    </source>
</evidence>
<keyword evidence="2" id="KW-1185">Reference proteome</keyword>
<dbReference type="Gene3D" id="3.30.2020.10">
    <property type="entry name" value="NE0471-like N-terminal domain"/>
    <property type="match status" value="1"/>
</dbReference>
<name>A0ABS5PJT0_9FIRM</name>
<dbReference type="Pfam" id="PF10387">
    <property type="entry name" value="DUF2442"/>
    <property type="match status" value="1"/>
</dbReference>
<dbReference type="EMBL" id="JAHBCL010000001">
    <property type="protein sequence ID" value="MBS7525236.1"/>
    <property type="molecule type" value="Genomic_DNA"/>
</dbReference>
<protein>
    <submittedName>
        <fullName evidence="1">DUF2442 domain-containing protein</fullName>
    </submittedName>
</protein>
<reference evidence="1 2" key="1">
    <citation type="submission" date="2021-05" db="EMBL/GenBank/DDBJ databases">
        <title>Fusibacter ferrireducens sp. nov., an anaerobic, sulfur- and Fe-reducing bacterium isolated from the mangrove sediment.</title>
        <authorList>
            <person name="Qiu D."/>
        </authorList>
    </citation>
    <scope>NUCLEOTIDE SEQUENCE [LARGE SCALE GENOMIC DNA]</scope>
    <source>
        <strain evidence="1 2">DSM 12116</strain>
    </source>
</reference>
<dbReference type="Proteomes" id="UP000746471">
    <property type="component" value="Unassembled WGS sequence"/>
</dbReference>
<proteinExistence type="predicted"/>
<dbReference type="RefSeq" id="WP_213235019.1">
    <property type="nucleotide sequence ID" value="NZ_JAHBCL010000001.1"/>
</dbReference>
<gene>
    <name evidence="1" type="ORF">KHM83_00950</name>
</gene>
<dbReference type="InterPro" id="IPR018841">
    <property type="entry name" value="DUF2442"/>
</dbReference>
<dbReference type="SUPFAM" id="SSF143880">
    <property type="entry name" value="NE0471 N-terminal domain-like"/>
    <property type="match status" value="1"/>
</dbReference>
<organism evidence="1 2">
    <name type="scientific">Fusibacter paucivorans</name>
    <dbReference type="NCBI Taxonomy" id="76009"/>
    <lineage>
        <taxon>Bacteria</taxon>
        <taxon>Bacillati</taxon>
        <taxon>Bacillota</taxon>
        <taxon>Clostridia</taxon>
        <taxon>Eubacteriales</taxon>
        <taxon>Eubacteriales Family XII. Incertae Sedis</taxon>
        <taxon>Fusibacter</taxon>
    </lineage>
</organism>
<dbReference type="InterPro" id="IPR036782">
    <property type="entry name" value="NE0471-like_N"/>
</dbReference>
<evidence type="ECO:0000313" key="1">
    <source>
        <dbReference type="EMBL" id="MBS7525236.1"/>
    </source>
</evidence>
<sequence>MVKILEVHPKAKHQLEVLLDNGSSITLNLAPKLQTIRFGLLSDETFFRRVETDGTVIHWDHKVEISLSEVLSLLKK</sequence>
<accession>A0ABS5PJT0</accession>